<dbReference type="EnsemblBacteria" id="ABY36553">
    <property type="protein sequence ID" value="ABY36553"/>
    <property type="gene ID" value="Caur_3368"/>
</dbReference>
<comment type="catalytic activity">
    <reaction evidence="4">
        <text>L-phenylalanyl-tRNA(Phe) + an N-terminal L-alpha-aminoacyl-[protein] = an N-terminal L-phenylalanyl-L-alpha-aminoacyl-[protein] + tRNA(Phe)</text>
        <dbReference type="Rhea" id="RHEA:43632"/>
        <dbReference type="Rhea" id="RHEA-COMP:9668"/>
        <dbReference type="Rhea" id="RHEA-COMP:9699"/>
        <dbReference type="Rhea" id="RHEA-COMP:10636"/>
        <dbReference type="Rhea" id="RHEA-COMP:10637"/>
        <dbReference type="ChEBI" id="CHEBI:78442"/>
        <dbReference type="ChEBI" id="CHEBI:78531"/>
        <dbReference type="ChEBI" id="CHEBI:78597"/>
        <dbReference type="ChEBI" id="CHEBI:83561"/>
        <dbReference type="EC" id="2.3.2.6"/>
    </reaction>
</comment>
<dbReference type="InterPro" id="IPR042203">
    <property type="entry name" value="Leu/Phe-tRNA_Trfase_C"/>
</dbReference>
<reference evidence="6" key="1">
    <citation type="journal article" date="2011" name="BMC Genomics">
        <title>Complete genome sequence of the filamentous anoxygenic phototrophic bacterium Chloroflexus aurantiacus.</title>
        <authorList>
            <person name="Tang K.H."/>
            <person name="Barry K."/>
            <person name="Chertkov O."/>
            <person name="Dalin E."/>
            <person name="Han C.S."/>
            <person name="Hauser L.J."/>
            <person name="Honchak B.M."/>
            <person name="Karbach L.E."/>
            <person name="Land M.L."/>
            <person name="Lapidus A."/>
            <person name="Larimer F.W."/>
            <person name="Mikhailova N."/>
            <person name="Pitluck S."/>
            <person name="Pierson B.K."/>
            <person name="Blankenship R.E."/>
        </authorList>
    </citation>
    <scope>NUCLEOTIDE SEQUENCE [LARGE SCALE GENOMIC DNA]</scope>
    <source>
        <strain evidence="6">ATCC 29366 / DSM 635 / J-10-fl</strain>
    </source>
</reference>
<evidence type="ECO:0000256" key="2">
    <source>
        <dbReference type="ARBA" id="ARBA00022679"/>
    </source>
</evidence>
<dbReference type="PANTHER" id="PTHR30098:SF2">
    <property type="entry name" value="LEUCYL_PHENYLALANYL-TRNA--PROTEIN TRANSFERASE"/>
    <property type="match status" value="1"/>
</dbReference>
<dbReference type="HAMAP" id="MF_00688">
    <property type="entry name" value="Leu_Phe_trans"/>
    <property type="match status" value="1"/>
</dbReference>
<comment type="function">
    <text evidence="4">Functions in the N-end rule pathway of protein degradation where it conjugates Leu, Phe and, less efficiently, Met from aminoacyl-tRNAs to the N-termini of proteins containing an N-terminal arginine or lysine.</text>
</comment>
<dbReference type="SUPFAM" id="SSF55729">
    <property type="entry name" value="Acyl-CoA N-acyltransferases (Nat)"/>
    <property type="match status" value="1"/>
</dbReference>
<dbReference type="GO" id="GO:0005737">
    <property type="term" value="C:cytoplasm"/>
    <property type="evidence" value="ECO:0000318"/>
    <property type="project" value="GO_Central"/>
</dbReference>
<dbReference type="FunFam" id="3.40.630.70:FF:000001">
    <property type="entry name" value="Leucyl/phenylalanyl-tRNA--protein transferase"/>
    <property type="match status" value="1"/>
</dbReference>
<name>A9WJT7_CHLAA</name>
<dbReference type="EMBL" id="CP000909">
    <property type="protein sequence ID" value="ABY36553.1"/>
    <property type="molecule type" value="Genomic_DNA"/>
</dbReference>
<dbReference type="RefSeq" id="WP_012259206.1">
    <property type="nucleotide sequence ID" value="NC_010175.1"/>
</dbReference>
<gene>
    <name evidence="4" type="primary">aat</name>
    <name evidence="5" type="ordered locus">Caur_3368</name>
</gene>
<evidence type="ECO:0000256" key="3">
    <source>
        <dbReference type="ARBA" id="ARBA00023315"/>
    </source>
</evidence>
<dbReference type="KEGG" id="cau:Caur_3368"/>
<dbReference type="HOGENOM" id="CLU_075045_0_0_0"/>
<dbReference type="PANTHER" id="PTHR30098">
    <property type="entry name" value="LEUCYL/PHENYLALANYL-TRNA--PROTEIN TRANSFERASE"/>
    <property type="match status" value="1"/>
</dbReference>
<dbReference type="NCBIfam" id="TIGR00667">
    <property type="entry name" value="aat"/>
    <property type="match status" value="1"/>
</dbReference>
<dbReference type="Proteomes" id="UP000002008">
    <property type="component" value="Chromosome"/>
</dbReference>
<dbReference type="InParanoid" id="A9WJT7"/>
<evidence type="ECO:0000313" key="6">
    <source>
        <dbReference type="Proteomes" id="UP000002008"/>
    </source>
</evidence>
<protein>
    <recommendedName>
        <fullName evidence="4">Leucyl/phenylalanyl-tRNA--protein transferase</fullName>
        <ecNumber evidence="4">2.3.2.6</ecNumber>
    </recommendedName>
    <alternativeName>
        <fullName evidence="4">L/F-transferase</fullName>
    </alternativeName>
    <alternativeName>
        <fullName evidence="4">Leucyltransferase</fullName>
    </alternativeName>
    <alternativeName>
        <fullName evidence="4">Phenyalanyltransferase</fullName>
    </alternativeName>
</protein>
<keyword evidence="6" id="KW-1185">Reference proteome</keyword>
<dbReference type="Pfam" id="PF03588">
    <property type="entry name" value="Leu_Phe_trans"/>
    <property type="match status" value="1"/>
</dbReference>
<keyword evidence="3 4" id="KW-0012">Acyltransferase</keyword>
<evidence type="ECO:0000256" key="4">
    <source>
        <dbReference type="HAMAP-Rule" id="MF_00688"/>
    </source>
</evidence>
<evidence type="ECO:0000313" key="5">
    <source>
        <dbReference type="EMBL" id="ABY36553.1"/>
    </source>
</evidence>
<dbReference type="GO" id="GO:0008914">
    <property type="term" value="F:leucyl-tRNA--protein transferase activity"/>
    <property type="evidence" value="ECO:0000318"/>
    <property type="project" value="GO_Central"/>
</dbReference>
<dbReference type="AlphaFoldDB" id="A9WJT7"/>
<keyword evidence="2 4" id="KW-0808">Transferase</keyword>
<evidence type="ECO:0000256" key="1">
    <source>
        <dbReference type="ARBA" id="ARBA00022490"/>
    </source>
</evidence>
<dbReference type="EC" id="2.3.2.6" evidence="4"/>
<dbReference type="Gene3D" id="3.40.630.70">
    <property type="entry name" value="Leucyl/phenylalanyl-tRNA-protein transferase, C-terminal domain"/>
    <property type="match status" value="1"/>
</dbReference>
<comment type="catalytic activity">
    <reaction evidence="4">
        <text>N-terminal L-arginyl-[protein] + L-leucyl-tRNA(Leu) = N-terminal L-leucyl-L-arginyl-[protein] + tRNA(Leu) + H(+)</text>
        <dbReference type="Rhea" id="RHEA:50416"/>
        <dbReference type="Rhea" id="RHEA-COMP:9613"/>
        <dbReference type="Rhea" id="RHEA-COMP:9622"/>
        <dbReference type="Rhea" id="RHEA-COMP:12672"/>
        <dbReference type="Rhea" id="RHEA-COMP:12673"/>
        <dbReference type="ChEBI" id="CHEBI:15378"/>
        <dbReference type="ChEBI" id="CHEBI:64719"/>
        <dbReference type="ChEBI" id="CHEBI:78442"/>
        <dbReference type="ChEBI" id="CHEBI:78494"/>
        <dbReference type="ChEBI" id="CHEBI:133044"/>
        <dbReference type="EC" id="2.3.2.6"/>
    </reaction>
</comment>
<dbReference type="InterPro" id="IPR042221">
    <property type="entry name" value="Leu/Phe-tRNA_Trfase_N"/>
</dbReference>
<comment type="similarity">
    <text evidence="4">Belongs to the L/F-transferase family.</text>
</comment>
<dbReference type="InterPro" id="IPR004616">
    <property type="entry name" value="Leu/Phe-tRNA_Trfase"/>
</dbReference>
<keyword evidence="1 4" id="KW-0963">Cytoplasm</keyword>
<dbReference type="PATRIC" id="fig|324602.8.peg.3788"/>
<comment type="subcellular location">
    <subcellularLocation>
        <location evidence="4">Cytoplasm</location>
    </subcellularLocation>
</comment>
<dbReference type="GO" id="GO:0030163">
    <property type="term" value="P:protein catabolic process"/>
    <property type="evidence" value="ECO:0007669"/>
    <property type="project" value="UniProtKB-UniRule"/>
</dbReference>
<comment type="catalytic activity">
    <reaction evidence="4">
        <text>N-terminal L-lysyl-[protein] + L-leucyl-tRNA(Leu) = N-terminal L-leucyl-L-lysyl-[protein] + tRNA(Leu) + H(+)</text>
        <dbReference type="Rhea" id="RHEA:12340"/>
        <dbReference type="Rhea" id="RHEA-COMP:9613"/>
        <dbReference type="Rhea" id="RHEA-COMP:9622"/>
        <dbReference type="Rhea" id="RHEA-COMP:12670"/>
        <dbReference type="Rhea" id="RHEA-COMP:12671"/>
        <dbReference type="ChEBI" id="CHEBI:15378"/>
        <dbReference type="ChEBI" id="CHEBI:65249"/>
        <dbReference type="ChEBI" id="CHEBI:78442"/>
        <dbReference type="ChEBI" id="CHEBI:78494"/>
        <dbReference type="ChEBI" id="CHEBI:133043"/>
        <dbReference type="EC" id="2.3.2.6"/>
    </reaction>
</comment>
<accession>A9WJT7</accession>
<dbReference type="Gene3D" id="3.30.70.3550">
    <property type="entry name" value="Leucyl/phenylalanyl-tRNA-protein transferase, N-terminal domain"/>
    <property type="match status" value="1"/>
</dbReference>
<sequence length="198" mass="22185">MSKTVLTPELLLSAYAQGIFPMADARGEIGWYEPIRRAIIPLDERFHVPRRLARTVRSGFYTVTFDAAFADVIEACAAPAPGRETTWISPEIIRAYTELHRLGYAHSVECWRDGQLAGGLYGVALGGLFAGESMFHRMRDASKVALVHLVERLRRGGFVLLDSQFLTGTHMLQFGAIEIPRAEYHRLLRQALTVPATW</sequence>
<dbReference type="eggNOG" id="COG2360">
    <property type="taxonomic scope" value="Bacteria"/>
</dbReference>
<proteinExistence type="inferred from homology"/>
<dbReference type="STRING" id="324602.Caur_3368"/>
<organism evidence="5 6">
    <name type="scientific">Chloroflexus aurantiacus (strain ATCC 29366 / DSM 635 / J-10-fl)</name>
    <dbReference type="NCBI Taxonomy" id="324602"/>
    <lineage>
        <taxon>Bacteria</taxon>
        <taxon>Bacillati</taxon>
        <taxon>Chloroflexota</taxon>
        <taxon>Chloroflexia</taxon>
        <taxon>Chloroflexales</taxon>
        <taxon>Chloroflexineae</taxon>
        <taxon>Chloroflexaceae</taxon>
        <taxon>Chloroflexus</taxon>
    </lineage>
</organism>
<dbReference type="InterPro" id="IPR016181">
    <property type="entry name" value="Acyl_CoA_acyltransferase"/>
</dbReference>